<dbReference type="Proteomes" id="UP000521872">
    <property type="component" value="Unassembled WGS sequence"/>
</dbReference>
<protein>
    <submittedName>
        <fullName evidence="1">Uncharacterized protein</fullName>
    </submittedName>
</protein>
<gene>
    <name evidence="1" type="ORF">D9613_003980</name>
</gene>
<dbReference type="AlphaFoldDB" id="A0A8H4QIB8"/>
<name>A0A8H4QIB8_9AGAR</name>
<evidence type="ECO:0000313" key="1">
    <source>
        <dbReference type="EMBL" id="KAF4611629.1"/>
    </source>
</evidence>
<sequence length="364" mass="40458">MSEDRPSCSTPVGGRVQVNVPPGWYAYATGPLQLSRTFHNQMLRLHIKEGDNVKTEYLNGDLGETDGITKCGTYAIARSSNEIILTLDSFYSPSSQDQGKARQKPITSKGLSIKQAETPPHLKDDFPDYVTFFILVQDTAEQEVPQDSPLYNDALCTINVIKGTGYNHRGEPIDESNAMQKINAEPTNSRPSCETPAGHSVKVNIPAGWFAFVSGLSRAKYNQAIKLTYDDGQNTNAEVLTSELGSTDDIMRLKRTREGYYVFVSSEEIDIQLETSFYWSKSNIKGQALAKPQFASHKLKHCETGTAASIRDDFPDYVTYFVRAEDQPDAEQNGRIPDYNDAVAIVNLIKNTPMVYTLPSDDDQ</sequence>
<dbReference type="EMBL" id="JAACJL010000057">
    <property type="protein sequence ID" value="KAF4611629.1"/>
    <property type="molecule type" value="Genomic_DNA"/>
</dbReference>
<evidence type="ECO:0000313" key="2">
    <source>
        <dbReference type="Proteomes" id="UP000521872"/>
    </source>
</evidence>
<organism evidence="1 2">
    <name type="scientific">Agrocybe pediades</name>
    <dbReference type="NCBI Taxonomy" id="84607"/>
    <lineage>
        <taxon>Eukaryota</taxon>
        <taxon>Fungi</taxon>
        <taxon>Dikarya</taxon>
        <taxon>Basidiomycota</taxon>
        <taxon>Agaricomycotina</taxon>
        <taxon>Agaricomycetes</taxon>
        <taxon>Agaricomycetidae</taxon>
        <taxon>Agaricales</taxon>
        <taxon>Agaricineae</taxon>
        <taxon>Strophariaceae</taxon>
        <taxon>Agrocybe</taxon>
    </lineage>
</organism>
<comment type="caution">
    <text evidence="1">The sequence shown here is derived from an EMBL/GenBank/DDBJ whole genome shotgun (WGS) entry which is preliminary data.</text>
</comment>
<proteinExistence type="predicted"/>
<reference evidence="1 2" key="1">
    <citation type="submission" date="2019-12" db="EMBL/GenBank/DDBJ databases">
        <authorList>
            <person name="Floudas D."/>
            <person name="Bentzer J."/>
            <person name="Ahren D."/>
            <person name="Johansson T."/>
            <person name="Persson P."/>
            <person name="Tunlid A."/>
        </authorList>
    </citation>
    <scope>NUCLEOTIDE SEQUENCE [LARGE SCALE GENOMIC DNA]</scope>
    <source>
        <strain evidence="1 2">CBS 102.39</strain>
    </source>
</reference>
<keyword evidence="2" id="KW-1185">Reference proteome</keyword>
<accession>A0A8H4QIB8</accession>